<name>A0A979H1L5_ECOSE</name>
<evidence type="ECO:0000313" key="1">
    <source>
        <dbReference type="EMBL" id="BAG76604.1"/>
    </source>
</evidence>
<dbReference type="Proteomes" id="UP000008199">
    <property type="component" value="Chromosome"/>
</dbReference>
<organism evidence="1 2">
    <name type="scientific">Escherichia coli (strain SE11)</name>
    <dbReference type="NCBI Taxonomy" id="409438"/>
    <lineage>
        <taxon>Bacteria</taxon>
        <taxon>Pseudomonadati</taxon>
        <taxon>Pseudomonadota</taxon>
        <taxon>Gammaproteobacteria</taxon>
        <taxon>Enterobacterales</taxon>
        <taxon>Enterobacteriaceae</taxon>
        <taxon>Escherichia</taxon>
    </lineage>
</organism>
<reference evidence="1 2" key="1">
    <citation type="journal article" date="2008" name="DNA Res.">
        <title>Complete genome sequence and comparative analysis of the wild-type commensal Escherichia coli strain SE11 isolated from a healthy adult.</title>
        <authorList>
            <person name="Oshima K."/>
            <person name="Toh H."/>
            <person name="Ogura Y."/>
            <person name="Sasamoto H."/>
            <person name="Morita H."/>
            <person name="Park S.-H."/>
            <person name="Ooka T."/>
            <person name="Iyoda S."/>
            <person name="Taylor T.D."/>
            <person name="Hayashi T."/>
            <person name="Itoh K."/>
            <person name="Hattori M."/>
        </authorList>
    </citation>
    <scope>NUCLEOTIDE SEQUENCE [LARGE SCALE GENOMIC DNA]</scope>
    <source>
        <strain evidence="1 2">SE11</strain>
    </source>
</reference>
<evidence type="ECO:0000313" key="2">
    <source>
        <dbReference type="Proteomes" id="UP000008199"/>
    </source>
</evidence>
<proteinExistence type="predicted"/>
<gene>
    <name evidence="1" type="ordered locus">ECSE_1080</name>
</gene>
<protein>
    <submittedName>
        <fullName evidence="1">Uncharacterized protein</fullName>
    </submittedName>
</protein>
<dbReference type="KEGG" id="ecy:ECSE_1080"/>
<dbReference type="EMBL" id="AP009240">
    <property type="protein sequence ID" value="BAG76604.1"/>
    <property type="molecule type" value="Genomic_DNA"/>
</dbReference>
<accession>A0A979H1L5</accession>
<sequence length="41" mass="4831">MTPPTPALFLCSGQKVRFDNRGWTKLLDTPAYQFYMEVLMY</sequence>
<dbReference type="AlphaFoldDB" id="A0A979H1L5"/>